<evidence type="ECO:0000256" key="2">
    <source>
        <dbReference type="SAM" id="SignalP"/>
    </source>
</evidence>
<dbReference type="STRING" id="477690.SAMN05216474_1733"/>
<proteinExistence type="inferred from homology"/>
<keyword evidence="1" id="KW-1134">Transmembrane beta strand</keyword>
<feature type="signal peptide" evidence="2">
    <location>
        <begin position="1"/>
        <end position="18"/>
    </location>
</feature>
<dbReference type="Gene3D" id="2.60.40.1120">
    <property type="entry name" value="Carboxypeptidase-like, regulatory domain"/>
    <property type="match status" value="1"/>
</dbReference>
<dbReference type="PROSITE" id="PS52016">
    <property type="entry name" value="TONB_DEPENDENT_REC_3"/>
    <property type="match status" value="1"/>
</dbReference>
<evidence type="ECO:0000256" key="1">
    <source>
        <dbReference type="PROSITE-ProRule" id="PRU01360"/>
    </source>
</evidence>
<dbReference type="EMBL" id="FPAS01000002">
    <property type="protein sequence ID" value="SFT67763.1"/>
    <property type="molecule type" value="Genomic_DNA"/>
</dbReference>
<comment type="subcellular location">
    <subcellularLocation>
        <location evidence="1">Cell outer membrane</location>
        <topology evidence="1">Multi-pass membrane protein</topology>
    </subcellularLocation>
</comment>
<keyword evidence="1" id="KW-0998">Cell outer membrane</keyword>
<dbReference type="SUPFAM" id="SSF56935">
    <property type="entry name" value="Porins"/>
    <property type="match status" value="1"/>
</dbReference>
<dbReference type="Proteomes" id="UP000236454">
    <property type="component" value="Unassembled WGS sequence"/>
</dbReference>
<keyword evidence="1" id="KW-0813">Transport</keyword>
<dbReference type="InterPro" id="IPR039426">
    <property type="entry name" value="TonB-dep_rcpt-like"/>
</dbReference>
<keyword evidence="1" id="KW-0812">Transmembrane</keyword>
<dbReference type="GO" id="GO:0009279">
    <property type="term" value="C:cell outer membrane"/>
    <property type="evidence" value="ECO:0007669"/>
    <property type="project" value="UniProtKB-SubCell"/>
</dbReference>
<dbReference type="InterPro" id="IPR013784">
    <property type="entry name" value="Carb-bd-like_fold"/>
</dbReference>
<keyword evidence="2" id="KW-0732">Signal</keyword>
<gene>
    <name evidence="3" type="ORF">SAMN05216474_1733</name>
</gene>
<evidence type="ECO:0000313" key="3">
    <source>
        <dbReference type="EMBL" id="SFT67763.1"/>
    </source>
</evidence>
<keyword evidence="3" id="KW-0675">Receptor</keyword>
<dbReference type="GO" id="GO:0030246">
    <property type="term" value="F:carbohydrate binding"/>
    <property type="evidence" value="ECO:0007669"/>
    <property type="project" value="InterPro"/>
</dbReference>
<feature type="chain" id="PRO_5014880216" evidence="2">
    <location>
        <begin position="19"/>
        <end position="241"/>
    </location>
</feature>
<sequence length="241" mass="26040">MRLTMIFAFCLLGWTAIAQNSYGEIVGYLYENDQSESKALFAKVWVEDNGAKIGATTDADGKFRISAIPPGLYLLQAQYNGDTLTDTITCEVAANGILNLGRVNVISNVKDFDVVTIRGGEPLIKFGSAGETSISALDIKNSPDRQDPVSLIVGKNSDIKKNESGQMMIRGARPGDMAYFIDGVKLRDALSIPGSAIGGVTVYTSAIPAKYGDTNGGVIVMNTKSYSDLYRRWKIMTTIEN</sequence>
<dbReference type="OrthoDB" id="9812892at2"/>
<protein>
    <submittedName>
        <fullName evidence="3">TonB-dependent Receptor Plug Domain</fullName>
    </submittedName>
</protein>
<dbReference type="Gene3D" id="2.170.130.10">
    <property type="entry name" value="TonB-dependent receptor, plug domain"/>
    <property type="match status" value="1"/>
</dbReference>
<accession>A0A1I6ZYM7</accession>
<dbReference type="SUPFAM" id="SSF49452">
    <property type="entry name" value="Starch-binding domain-like"/>
    <property type="match status" value="1"/>
</dbReference>
<evidence type="ECO:0000313" key="4">
    <source>
        <dbReference type="Proteomes" id="UP000236454"/>
    </source>
</evidence>
<comment type="similarity">
    <text evidence="1">Belongs to the TonB-dependent receptor family.</text>
</comment>
<keyword evidence="4" id="KW-1185">Reference proteome</keyword>
<organism evidence="3 4">
    <name type="scientific">Lishizhenia tianjinensis</name>
    <dbReference type="NCBI Taxonomy" id="477690"/>
    <lineage>
        <taxon>Bacteria</taxon>
        <taxon>Pseudomonadati</taxon>
        <taxon>Bacteroidota</taxon>
        <taxon>Flavobacteriia</taxon>
        <taxon>Flavobacteriales</taxon>
        <taxon>Crocinitomicaceae</taxon>
        <taxon>Lishizhenia</taxon>
    </lineage>
</organism>
<reference evidence="3 4" key="1">
    <citation type="submission" date="2016-10" db="EMBL/GenBank/DDBJ databases">
        <authorList>
            <person name="de Groot N.N."/>
        </authorList>
    </citation>
    <scope>NUCLEOTIDE SEQUENCE [LARGE SCALE GENOMIC DNA]</scope>
    <source>
        <strain evidence="3 4">CGMCC 1.7005</strain>
    </source>
</reference>
<keyword evidence="1" id="KW-0472">Membrane</keyword>
<dbReference type="AlphaFoldDB" id="A0A1I6ZYM7"/>
<name>A0A1I6ZYM7_9FLAO</name>
<dbReference type="RefSeq" id="WP_090248354.1">
    <property type="nucleotide sequence ID" value="NZ_FPAS01000002.1"/>
</dbReference>
<dbReference type="Pfam" id="PF13620">
    <property type="entry name" value="CarboxypepD_reg"/>
    <property type="match status" value="1"/>
</dbReference>
<dbReference type="InterPro" id="IPR037066">
    <property type="entry name" value="Plug_dom_sf"/>
</dbReference>